<keyword evidence="4" id="KW-1185">Reference proteome</keyword>
<feature type="region of interest" description="Disordered" evidence="1">
    <location>
        <begin position="1"/>
        <end position="71"/>
    </location>
</feature>
<gene>
    <name evidence="3" type="ORF">ACFSL2_06725</name>
</gene>
<dbReference type="EMBL" id="JBHUHF010000001">
    <property type="protein sequence ID" value="MFD2025201.1"/>
    <property type="molecule type" value="Genomic_DNA"/>
</dbReference>
<organism evidence="3 4">
    <name type="scientific">Promicromonospora aerolata</name>
    <dbReference type="NCBI Taxonomy" id="195749"/>
    <lineage>
        <taxon>Bacteria</taxon>
        <taxon>Bacillati</taxon>
        <taxon>Actinomycetota</taxon>
        <taxon>Actinomycetes</taxon>
        <taxon>Micrococcales</taxon>
        <taxon>Promicromonosporaceae</taxon>
        <taxon>Promicromonospora</taxon>
    </lineage>
</organism>
<feature type="compositionally biased region" description="Basic and acidic residues" evidence="1">
    <location>
        <begin position="1"/>
        <end position="18"/>
    </location>
</feature>
<feature type="region of interest" description="Disordered" evidence="1">
    <location>
        <begin position="223"/>
        <end position="341"/>
    </location>
</feature>
<sequence length="341" mass="33359">MRENPRPTRHLEHIEQERVGVPIPGAAHGWSSAWAADGTAPDEATPDGDATPTPADDAGPDVGPDADTEPRRSRLRYLVAGGVTLGVVALGVGGALALRGDEPSEAGAATTVTEVLDLPAIVPGDQASDGATGLDPRVTEARTLLADAVEEGEAVHAQAAARSAVSSSALQALRDALDAGAQALDRQPPGGESPEPRTVDYLGTLDARRSAILDAAADITAARPALPGSTTPWSSPGSGSEGTSVTGPSPDEDGADEGGGGSGDPGGGETGGDSEGGGTDDSGSSGGSTPTPTATTPPTTEPTPEPSADPTPSPSPDPEPEPSVSPTATASASPAGTAPPA</sequence>
<comment type="caution">
    <text evidence="3">The sequence shown here is derived from an EMBL/GenBank/DDBJ whole genome shotgun (WGS) entry which is preliminary data.</text>
</comment>
<accession>A0ABW4V334</accession>
<feature type="compositionally biased region" description="Pro residues" evidence="1">
    <location>
        <begin position="299"/>
        <end position="323"/>
    </location>
</feature>
<evidence type="ECO:0000313" key="3">
    <source>
        <dbReference type="EMBL" id="MFD2025201.1"/>
    </source>
</evidence>
<name>A0ABW4V334_9MICO</name>
<feature type="compositionally biased region" description="Gly residues" evidence="1">
    <location>
        <begin position="257"/>
        <end position="286"/>
    </location>
</feature>
<feature type="transmembrane region" description="Helical" evidence="2">
    <location>
        <begin position="77"/>
        <end position="98"/>
    </location>
</feature>
<reference evidence="4" key="1">
    <citation type="journal article" date="2019" name="Int. J. Syst. Evol. Microbiol.">
        <title>The Global Catalogue of Microorganisms (GCM) 10K type strain sequencing project: providing services to taxonomists for standard genome sequencing and annotation.</title>
        <authorList>
            <consortium name="The Broad Institute Genomics Platform"/>
            <consortium name="The Broad Institute Genome Sequencing Center for Infectious Disease"/>
            <person name="Wu L."/>
            <person name="Ma J."/>
        </authorList>
    </citation>
    <scope>NUCLEOTIDE SEQUENCE [LARGE SCALE GENOMIC DNA]</scope>
    <source>
        <strain evidence="4">CCM 7043</strain>
    </source>
</reference>
<evidence type="ECO:0000256" key="1">
    <source>
        <dbReference type="SAM" id="MobiDB-lite"/>
    </source>
</evidence>
<feature type="compositionally biased region" description="Low complexity" evidence="1">
    <location>
        <begin position="287"/>
        <end position="298"/>
    </location>
</feature>
<dbReference type="RefSeq" id="WP_377197109.1">
    <property type="nucleotide sequence ID" value="NZ_JBHUHF010000001.1"/>
</dbReference>
<protein>
    <recommendedName>
        <fullName evidence="5">DUF5667 domain-containing protein</fullName>
    </recommendedName>
</protein>
<evidence type="ECO:0008006" key="5">
    <source>
        <dbReference type="Google" id="ProtNLM"/>
    </source>
</evidence>
<evidence type="ECO:0000313" key="4">
    <source>
        <dbReference type="Proteomes" id="UP001597338"/>
    </source>
</evidence>
<dbReference type="Proteomes" id="UP001597338">
    <property type="component" value="Unassembled WGS sequence"/>
</dbReference>
<evidence type="ECO:0000256" key="2">
    <source>
        <dbReference type="SAM" id="Phobius"/>
    </source>
</evidence>
<keyword evidence="2" id="KW-1133">Transmembrane helix</keyword>
<proteinExistence type="predicted"/>
<feature type="compositionally biased region" description="Low complexity" evidence="1">
    <location>
        <begin position="324"/>
        <end position="341"/>
    </location>
</feature>
<keyword evidence="2" id="KW-0472">Membrane</keyword>
<feature type="compositionally biased region" description="Low complexity" evidence="1">
    <location>
        <begin position="25"/>
        <end position="65"/>
    </location>
</feature>
<feature type="compositionally biased region" description="Low complexity" evidence="1">
    <location>
        <begin position="223"/>
        <end position="249"/>
    </location>
</feature>
<keyword evidence="2" id="KW-0812">Transmembrane</keyword>